<dbReference type="PANTHER" id="PTHR38115:SF1">
    <property type="entry name" value="LIPOCALIN-LIKE DOMAIN-CONTAINING PROTEIN"/>
    <property type="match status" value="1"/>
</dbReference>
<dbReference type="RefSeq" id="XP_041164711.1">
    <property type="nucleotide sequence ID" value="XM_041297316.1"/>
</dbReference>
<gene>
    <name evidence="1" type="ORF">HD556DRAFT_1229982</name>
</gene>
<dbReference type="AlphaFoldDB" id="A0A9P7DR02"/>
<dbReference type="PANTHER" id="PTHR38115">
    <property type="entry name" value="LIPOCALIN-LIKE DOMAIN-CONTAINING PROTEIN"/>
    <property type="match status" value="1"/>
</dbReference>
<evidence type="ECO:0000313" key="1">
    <source>
        <dbReference type="EMBL" id="KAG1800969.1"/>
    </source>
</evidence>
<organism evidence="1 2">
    <name type="scientific">Suillus plorans</name>
    <dbReference type="NCBI Taxonomy" id="116603"/>
    <lineage>
        <taxon>Eukaryota</taxon>
        <taxon>Fungi</taxon>
        <taxon>Dikarya</taxon>
        <taxon>Basidiomycota</taxon>
        <taxon>Agaricomycotina</taxon>
        <taxon>Agaricomycetes</taxon>
        <taxon>Agaricomycetidae</taxon>
        <taxon>Boletales</taxon>
        <taxon>Suillineae</taxon>
        <taxon>Suillaceae</taxon>
        <taxon>Suillus</taxon>
    </lineage>
</organism>
<protein>
    <submittedName>
        <fullName evidence="1">Uncharacterized protein</fullName>
    </submittedName>
</protein>
<dbReference type="OrthoDB" id="425354at2759"/>
<keyword evidence="2" id="KW-1185">Reference proteome</keyword>
<dbReference type="GeneID" id="64591080"/>
<dbReference type="Proteomes" id="UP000719766">
    <property type="component" value="Unassembled WGS sequence"/>
</dbReference>
<accession>A0A9P7DR02</accession>
<dbReference type="EMBL" id="JABBWE010000008">
    <property type="protein sequence ID" value="KAG1800969.1"/>
    <property type="molecule type" value="Genomic_DNA"/>
</dbReference>
<comment type="caution">
    <text evidence="1">The sequence shown here is derived from an EMBL/GenBank/DDBJ whole genome shotgun (WGS) entry which is preliminary data.</text>
</comment>
<reference evidence="1" key="1">
    <citation type="journal article" date="2020" name="New Phytol.">
        <title>Comparative genomics reveals dynamic genome evolution in host specialist ectomycorrhizal fungi.</title>
        <authorList>
            <person name="Lofgren L.A."/>
            <person name="Nguyen N.H."/>
            <person name="Vilgalys R."/>
            <person name="Ruytinx J."/>
            <person name="Liao H.L."/>
            <person name="Branco S."/>
            <person name="Kuo A."/>
            <person name="LaButti K."/>
            <person name="Lipzen A."/>
            <person name="Andreopoulos W."/>
            <person name="Pangilinan J."/>
            <person name="Riley R."/>
            <person name="Hundley H."/>
            <person name="Na H."/>
            <person name="Barry K."/>
            <person name="Grigoriev I.V."/>
            <person name="Stajich J.E."/>
            <person name="Kennedy P.G."/>
        </authorList>
    </citation>
    <scope>NUCLEOTIDE SEQUENCE</scope>
    <source>
        <strain evidence="1">S12</strain>
    </source>
</reference>
<name>A0A9P7DR02_9AGAM</name>
<proteinExistence type="predicted"/>
<evidence type="ECO:0000313" key="2">
    <source>
        <dbReference type="Proteomes" id="UP000719766"/>
    </source>
</evidence>
<sequence length="204" mass="23077">MAAPPEVTTKNLTGKYVMNKTLSDDSDDILKLQGISWFKRRAISMFTLTLVVKHYADEGGLEHIDIEQTLSGGISGTTEYRTLDWEERGINDDVFGALIAQSKRIKAEEVDDEFLRSGWTEDAVEDGLILAVARSDTSKSGMEWKAELTWGFEVLDGERRYARHVKFTSSDKKDGPIFKHLYYDYGELPLSVIYISYAHDSSFS</sequence>
<dbReference type="InterPro" id="IPR053037">
    <property type="entry name" value="Pericyclase_pydY-like"/>
</dbReference>